<keyword evidence="6 8" id="KW-0472">Membrane</keyword>
<dbReference type="EMBL" id="KB456263">
    <property type="protein sequence ID" value="EMF13655.1"/>
    <property type="molecule type" value="Genomic_DNA"/>
</dbReference>
<dbReference type="RefSeq" id="XP_016761776.1">
    <property type="nucleotide sequence ID" value="XM_016905204.1"/>
</dbReference>
<dbReference type="Gene3D" id="1.20.1250.20">
    <property type="entry name" value="MFS general substrate transporter like domains"/>
    <property type="match status" value="1"/>
</dbReference>
<evidence type="ECO:0000313" key="10">
    <source>
        <dbReference type="Proteomes" id="UP000016931"/>
    </source>
</evidence>
<evidence type="ECO:0000256" key="6">
    <source>
        <dbReference type="ARBA" id="ARBA00023136"/>
    </source>
</evidence>
<dbReference type="FunFam" id="1.20.1250.20:FF:000284">
    <property type="entry name" value="Siderophore iron transporter mirB"/>
    <property type="match status" value="1"/>
</dbReference>
<feature type="transmembrane region" description="Helical" evidence="8">
    <location>
        <begin position="243"/>
        <end position="265"/>
    </location>
</feature>
<keyword evidence="3" id="KW-0813">Transport</keyword>
<dbReference type="Proteomes" id="UP000016931">
    <property type="component" value="Unassembled WGS sequence"/>
</dbReference>
<feature type="transmembrane region" description="Helical" evidence="8">
    <location>
        <begin position="406"/>
        <end position="428"/>
    </location>
</feature>
<dbReference type="eggNOG" id="KOG0254">
    <property type="taxonomic scope" value="Eukaryota"/>
</dbReference>
<keyword evidence="4 8" id="KW-0812">Transmembrane</keyword>
<organism evidence="9 10">
    <name type="scientific">Sphaerulina musiva (strain SO2202)</name>
    <name type="common">Poplar stem canker fungus</name>
    <name type="synonym">Septoria musiva</name>
    <dbReference type="NCBI Taxonomy" id="692275"/>
    <lineage>
        <taxon>Eukaryota</taxon>
        <taxon>Fungi</taxon>
        <taxon>Dikarya</taxon>
        <taxon>Ascomycota</taxon>
        <taxon>Pezizomycotina</taxon>
        <taxon>Dothideomycetes</taxon>
        <taxon>Dothideomycetidae</taxon>
        <taxon>Mycosphaerellales</taxon>
        <taxon>Mycosphaerellaceae</taxon>
        <taxon>Sphaerulina</taxon>
    </lineage>
</organism>
<feature type="transmembrane region" description="Helical" evidence="8">
    <location>
        <begin position="369"/>
        <end position="386"/>
    </location>
</feature>
<sequence>MGVFDQIRGRKTLNHTAETLAQPEPLTDEKQATDQATSASASESDNDNLSLEAQNEKEIQRHPDQVTADAHKGIQKAEAAALVWTKPVLYATFAWIWVCFFMLAFQSSVMSYASVAAYSSFQTAPAYTTAQILATIIGGVLKLPIAKLLNIWGRTEAYMTFFGVYLLGIIIIAASNGPNSYAAGYVLYWIGYDAVYLILDIFVADTTGLRNRAFAWGFVSTPFICTAFTGPLCANAFLSVTTWRWAVGAFCIIQPVVFVPLAVVFKFYQKKAEKMGLLQTSDAGRTKLQSLVHYFHEFDIIGCILLMLAFILFLLPFSLQSYGRADFKSATFIAMVVVGACLFPVFYIWERYFARVHFVRWELVRERTVLGACSLAAVLYFSFYSWDLQYYNYVKVTYALSVTYAGYMGQIYNVGSCFWSVVFGAWVYYTKHFKYTCLCFGLPLMFLGAGLMVHFRGGDYGIGYVVMCQIFIAFAGGTLVIGEDMAVMTAADREGVPMMLSIIYLASNIGGSIGTAVSTSIYGNTFPSALSRALPADLQGKVQELYLGGYLTQELFVPGTVERTAINYAWGQTQYYSCISAVSILVLGIPAIAMWKNYRVDKQQNKGVMI</sequence>
<evidence type="ECO:0000256" key="3">
    <source>
        <dbReference type="ARBA" id="ARBA00022448"/>
    </source>
</evidence>
<dbReference type="Pfam" id="PF07690">
    <property type="entry name" value="MFS_1"/>
    <property type="match status" value="1"/>
</dbReference>
<dbReference type="AlphaFoldDB" id="M3D652"/>
<feature type="transmembrane region" description="Helical" evidence="8">
    <location>
        <begin position="574"/>
        <end position="595"/>
    </location>
</feature>
<proteinExistence type="inferred from homology"/>
<keyword evidence="10" id="KW-1185">Reference proteome</keyword>
<feature type="transmembrane region" description="Helical" evidence="8">
    <location>
        <begin position="181"/>
        <end position="202"/>
    </location>
</feature>
<evidence type="ECO:0000313" key="9">
    <source>
        <dbReference type="EMBL" id="EMF13655.1"/>
    </source>
</evidence>
<gene>
    <name evidence="9" type="ORF">SEPMUDRAFT_148883</name>
</gene>
<dbReference type="PANTHER" id="PTHR23501:SF107">
    <property type="entry name" value="TRANSPORTER, PUTATIVE (AFU_ORTHOLOGUE AFUA_7G04730)-RELATED"/>
    <property type="match status" value="1"/>
</dbReference>
<dbReference type="HOGENOM" id="CLU_012970_1_0_1"/>
<reference evidence="9 10" key="1">
    <citation type="journal article" date="2012" name="PLoS Pathog.">
        <title>Diverse lifestyles and strategies of plant pathogenesis encoded in the genomes of eighteen Dothideomycetes fungi.</title>
        <authorList>
            <person name="Ohm R.A."/>
            <person name="Feau N."/>
            <person name="Henrissat B."/>
            <person name="Schoch C.L."/>
            <person name="Horwitz B.A."/>
            <person name="Barry K.W."/>
            <person name="Condon B.J."/>
            <person name="Copeland A.C."/>
            <person name="Dhillon B."/>
            <person name="Glaser F."/>
            <person name="Hesse C.N."/>
            <person name="Kosti I."/>
            <person name="LaButti K."/>
            <person name="Lindquist E.A."/>
            <person name="Lucas S."/>
            <person name="Salamov A.A."/>
            <person name="Bradshaw R.E."/>
            <person name="Ciuffetti L."/>
            <person name="Hamelin R.C."/>
            <person name="Kema G.H.J."/>
            <person name="Lawrence C."/>
            <person name="Scott J.A."/>
            <person name="Spatafora J.W."/>
            <person name="Turgeon B.G."/>
            <person name="de Wit P.J.G.M."/>
            <person name="Zhong S."/>
            <person name="Goodwin S.B."/>
            <person name="Grigoriev I.V."/>
        </authorList>
    </citation>
    <scope>NUCLEOTIDE SEQUENCE [LARGE SCALE GENOMIC DNA]</scope>
    <source>
        <strain evidence="9 10">SO2202</strain>
    </source>
</reference>
<dbReference type="OMA" id="YWIGYYC"/>
<feature type="transmembrane region" description="Helical" evidence="8">
    <location>
        <begin position="461"/>
        <end position="481"/>
    </location>
</feature>
<feature type="transmembrane region" description="Helical" evidence="8">
    <location>
        <begin position="214"/>
        <end position="237"/>
    </location>
</feature>
<feature type="transmembrane region" description="Helical" evidence="8">
    <location>
        <begin position="126"/>
        <end position="145"/>
    </location>
</feature>
<evidence type="ECO:0000256" key="7">
    <source>
        <dbReference type="SAM" id="MobiDB-lite"/>
    </source>
</evidence>
<evidence type="ECO:0000256" key="5">
    <source>
        <dbReference type="ARBA" id="ARBA00022989"/>
    </source>
</evidence>
<evidence type="ECO:0000256" key="8">
    <source>
        <dbReference type="SAM" id="Phobius"/>
    </source>
</evidence>
<evidence type="ECO:0000256" key="2">
    <source>
        <dbReference type="ARBA" id="ARBA00008335"/>
    </source>
</evidence>
<feature type="region of interest" description="Disordered" evidence="7">
    <location>
        <begin position="1"/>
        <end position="49"/>
    </location>
</feature>
<feature type="transmembrane region" description="Helical" evidence="8">
    <location>
        <begin position="88"/>
        <end position="106"/>
    </location>
</feature>
<comment type="similarity">
    <text evidence="2">Belongs to the major facilitator superfamily.</text>
</comment>
<dbReference type="InterPro" id="IPR011701">
    <property type="entry name" value="MFS"/>
</dbReference>
<dbReference type="SUPFAM" id="SSF103473">
    <property type="entry name" value="MFS general substrate transporter"/>
    <property type="match status" value="1"/>
</dbReference>
<keyword evidence="5 8" id="KW-1133">Transmembrane helix</keyword>
<feature type="transmembrane region" description="Helical" evidence="8">
    <location>
        <begin position="502"/>
        <end position="522"/>
    </location>
</feature>
<dbReference type="InterPro" id="IPR036259">
    <property type="entry name" value="MFS_trans_sf"/>
</dbReference>
<feature type="transmembrane region" description="Helical" evidence="8">
    <location>
        <begin position="435"/>
        <end position="455"/>
    </location>
</feature>
<dbReference type="GeneID" id="27902341"/>
<feature type="transmembrane region" description="Helical" evidence="8">
    <location>
        <begin position="298"/>
        <end position="317"/>
    </location>
</feature>
<evidence type="ECO:0000256" key="1">
    <source>
        <dbReference type="ARBA" id="ARBA00004141"/>
    </source>
</evidence>
<feature type="transmembrane region" description="Helical" evidence="8">
    <location>
        <begin position="157"/>
        <end position="175"/>
    </location>
</feature>
<evidence type="ECO:0000256" key="4">
    <source>
        <dbReference type="ARBA" id="ARBA00022692"/>
    </source>
</evidence>
<dbReference type="GO" id="GO:0005886">
    <property type="term" value="C:plasma membrane"/>
    <property type="evidence" value="ECO:0007669"/>
    <property type="project" value="TreeGrafter"/>
</dbReference>
<protein>
    <submittedName>
        <fullName evidence="9">MFS general substrate transporter</fullName>
    </submittedName>
</protein>
<name>M3D652_SPHMS</name>
<feature type="transmembrane region" description="Helical" evidence="8">
    <location>
        <begin position="329"/>
        <end position="349"/>
    </location>
</feature>
<feature type="compositionally biased region" description="Low complexity" evidence="7">
    <location>
        <begin position="33"/>
        <end position="43"/>
    </location>
</feature>
<dbReference type="OrthoDB" id="4078873at2759"/>
<comment type="subcellular location">
    <subcellularLocation>
        <location evidence="1">Membrane</location>
        <topology evidence="1">Multi-pass membrane protein</topology>
    </subcellularLocation>
</comment>
<accession>M3D652</accession>
<dbReference type="PANTHER" id="PTHR23501">
    <property type="entry name" value="MAJOR FACILITATOR SUPERFAMILY"/>
    <property type="match status" value="1"/>
</dbReference>
<dbReference type="GO" id="GO:0022857">
    <property type="term" value="F:transmembrane transporter activity"/>
    <property type="evidence" value="ECO:0007669"/>
    <property type="project" value="InterPro"/>
</dbReference>